<feature type="transmembrane region" description="Helical" evidence="10">
    <location>
        <begin position="489"/>
        <end position="510"/>
    </location>
</feature>
<keyword evidence="3 10" id="KW-1003">Cell membrane</keyword>
<keyword evidence="6 10" id="KW-0653">Protein transport</keyword>
<feature type="domain" description="SecDF P1 head subdomain" evidence="14">
    <location>
        <begin position="305"/>
        <end position="417"/>
    </location>
</feature>
<dbReference type="InterPro" id="IPR054384">
    <property type="entry name" value="SecDF_P1_head"/>
</dbReference>
<dbReference type="Pfam" id="PF02355">
    <property type="entry name" value="SecD_SecF_C"/>
    <property type="match status" value="1"/>
</dbReference>
<dbReference type="InterPro" id="IPR048634">
    <property type="entry name" value="SecD_SecF_C"/>
</dbReference>
<feature type="transmembrane region" description="Helical" evidence="10">
    <location>
        <begin position="562"/>
        <end position="586"/>
    </location>
</feature>
<keyword evidence="7 10" id="KW-1133">Transmembrane helix</keyword>
<evidence type="ECO:0000256" key="2">
    <source>
        <dbReference type="ARBA" id="ARBA00022448"/>
    </source>
</evidence>
<reference evidence="16" key="1">
    <citation type="submission" date="2016-10" db="EMBL/GenBank/DDBJ databases">
        <authorList>
            <person name="Varghese N."/>
        </authorList>
    </citation>
    <scope>NUCLEOTIDE SEQUENCE [LARGE SCALE GENOMIC DNA]</scope>
    <source>
        <strain evidence="16">HL 19</strain>
    </source>
</reference>
<dbReference type="InterPro" id="IPR005791">
    <property type="entry name" value="SecD"/>
</dbReference>
<gene>
    <name evidence="10" type="primary">secD</name>
    <name evidence="15" type="ORF">SAMN05661077_0648</name>
</gene>
<keyword evidence="9 10" id="KW-0472">Membrane</keyword>
<dbReference type="Pfam" id="PF22599">
    <property type="entry name" value="SecDF_P1_head"/>
    <property type="match status" value="1"/>
</dbReference>
<dbReference type="Pfam" id="PF13721">
    <property type="entry name" value="SecD-TM1"/>
    <property type="match status" value="1"/>
</dbReference>
<comment type="subcellular location">
    <subcellularLocation>
        <location evidence="1 10">Cell membrane</location>
        <topology evidence="1 10">Multi-pass membrane protein</topology>
    </subcellularLocation>
</comment>
<dbReference type="GO" id="GO:0006605">
    <property type="term" value="P:protein targeting"/>
    <property type="evidence" value="ECO:0007669"/>
    <property type="project" value="UniProtKB-UniRule"/>
</dbReference>
<dbReference type="Gene3D" id="3.30.70.3400">
    <property type="match status" value="2"/>
</dbReference>
<dbReference type="InterPro" id="IPR027398">
    <property type="entry name" value="SecD-TM"/>
</dbReference>
<feature type="transmembrane region" description="Helical" evidence="10">
    <location>
        <begin position="531"/>
        <end position="556"/>
    </location>
</feature>
<comment type="similarity">
    <text evidence="10">Belongs to the SecD/SecF family. SecD subfamily.</text>
</comment>
<name>A0A0P9CB72_9GAMM</name>
<keyword evidence="8 10" id="KW-0811">Translocation</keyword>
<dbReference type="FunFam" id="3.30.70.3400:FF:000001">
    <property type="entry name" value="Protein translocase subunit SecD"/>
    <property type="match status" value="1"/>
</dbReference>
<dbReference type="Gene3D" id="3.30.1360.200">
    <property type="match status" value="1"/>
</dbReference>
<feature type="transmembrane region" description="Helical" evidence="10">
    <location>
        <begin position="439"/>
        <end position="458"/>
    </location>
</feature>
<evidence type="ECO:0000259" key="11">
    <source>
        <dbReference type="Pfam" id="PF02355"/>
    </source>
</evidence>
<sequence length="603" mass="66051">MNRYPLWKYAVIAGAILLAILYAIPTFFGTDPGLLVSSTQGQARDVDLEEVKSALDDSGVEYRGIMRRDRGVAVRFDERETREEARDILQTQLDNHAVGPMRLSAVPGWLQAVGGKTMALGLDLRGGVHLLMEVEVAKAVERAYERYVDDLRTAFREAEVRYRDVQLVESAKDTYLRLKFDSPAEAEKAQDVVQNQYRELSLSPSERGGEFLQARVTPEERNRLQEWALEQSITTMRTRVNQLGVSEPVIQQQGEDRVVVQLPGIQDTARAKEVVGSTAQLEFKLVDEEHNLEKALEEGPPPGSDIYYGRQEGQPFLLKKRTALSGEFITDARAGFSQRNNQPLVHVSFDSRGARLFGRLTGDNVGQRMAILLDEEVITAPVIQERIGGGRAQITGMENPEESHDVALMLRAGALPAPAHVVEERTVGPTLGQDSIEQGFNSIVIGFLLVVAFMAVYYRLFGLVANVALVLNLVFIVAVMSLLQATLTLPGIAGIVLTVGMAVDANTLIFERIREEVRVGNTPHAAINAGYGKALSTIADANITTLIAALVLFQFGSGPVKGFAVTLSVGILTSMFTAIMVTRAIINLSVGRRRLARLSIGEG</sequence>
<comment type="subunit">
    <text evidence="10">Forms a complex with SecF. Part of the essential Sec protein translocation apparatus which comprises SecA, SecYEG and auxiliary proteins SecDF-YajC and YidC.</text>
</comment>
<comment type="caution">
    <text evidence="10">Lacks conserved residue(s) required for the propagation of feature annotation.</text>
</comment>
<dbReference type="GO" id="GO:0005886">
    <property type="term" value="C:plasma membrane"/>
    <property type="evidence" value="ECO:0007669"/>
    <property type="project" value="UniProtKB-SubCell"/>
</dbReference>
<dbReference type="NCBIfam" id="TIGR01129">
    <property type="entry name" value="secD"/>
    <property type="match status" value="1"/>
</dbReference>
<dbReference type="PATRIC" id="fig|381306.5.peg.407"/>
<evidence type="ECO:0000259" key="12">
    <source>
        <dbReference type="Pfam" id="PF13721"/>
    </source>
</evidence>
<dbReference type="GO" id="GO:0043952">
    <property type="term" value="P:protein transport by the Sec complex"/>
    <property type="evidence" value="ECO:0007669"/>
    <property type="project" value="UniProtKB-UniRule"/>
</dbReference>
<keyword evidence="2 10" id="KW-0813">Transport</keyword>
<protein>
    <recommendedName>
        <fullName evidence="10">Protein translocase subunit SecD</fullName>
    </recommendedName>
</protein>
<dbReference type="RefSeq" id="WP_054966232.1">
    <property type="nucleotide sequence ID" value="NZ_FMUN01000001.1"/>
</dbReference>
<dbReference type="FunFam" id="3.30.1360.200:FF:000002">
    <property type="entry name" value="Preprotein translocase subunit SecD"/>
    <property type="match status" value="1"/>
</dbReference>
<dbReference type="STRING" id="381306.AN478_08780"/>
<dbReference type="FunFam" id="1.20.1640.10:FF:000004">
    <property type="entry name" value="Protein translocase subunit SecD"/>
    <property type="match status" value="1"/>
</dbReference>
<dbReference type="AlphaFoldDB" id="A0A0P9CB72"/>
<evidence type="ECO:0000259" key="13">
    <source>
        <dbReference type="Pfam" id="PF21760"/>
    </source>
</evidence>
<evidence type="ECO:0000259" key="14">
    <source>
        <dbReference type="Pfam" id="PF22599"/>
    </source>
</evidence>
<evidence type="ECO:0000256" key="3">
    <source>
        <dbReference type="ARBA" id="ARBA00022475"/>
    </source>
</evidence>
<evidence type="ECO:0000256" key="7">
    <source>
        <dbReference type="ARBA" id="ARBA00022989"/>
    </source>
</evidence>
<evidence type="ECO:0000256" key="1">
    <source>
        <dbReference type="ARBA" id="ARBA00004651"/>
    </source>
</evidence>
<dbReference type="PANTHER" id="PTHR30081">
    <property type="entry name" value="PROTEIN-EXPORT MEMBRANE PROTEIN SEC"/>
    <property type="match status" value="1"/>
</dbReference>
<dbReference type="SUPFAM" id="SSF82866">
    <property type="entry name" value="Multidrug efflux transporter AcrB transmembrane domain"/>
    <property type="match status" value="1"/>
</dbReference>
<feature type="domain" description="Protein export membrane protein SecD/SecF C-terminal" evidence="11">
    <location>
        <begin position="421"/>
        <end position="587"/>
    </location>
</feature>
<comment type="function">
    <text evidence="10">Part of the Sec protein translocase complex. Interacts with the SecYEG preprotein conducting channel. SecDF uses the proton motive force (PMF) to complete protein translocation after the ATP-dependent function of SecA.</text>
</comment>
<dbReference type="GO" id="GO:0015450">
    <property type="term" value="F:protein-transporting ATPase activity"/>
    <property type="evidence" value="ECO:0007669"/>
    <property type="project" value="InterPro"/>
</dbReference>
<evidence type="ECO:0000313" key="15">
    <source>
        <dbReference type="EMBL" id="SCX84416.1"/>
    </source>
</evidence>
<evidence type="ECO:0000256" key="9">
    <source>
        <dbReference type="ARBA" id="ARBA00023136"/>
    </source>
</evidence>
<dbReference type="HAMAP" id="MF_01463_B">
    <property type="entry name" value="SecD_B"/>
    <property type="match status" value="1"/>
</dbReference>
<evidence type="ECO:0000256" key="6">
    <source>
        <dbReference type="ARBA" id="ARBA00022927"/>
    </source>
</evidence>
<evidence type="ECO:0000256" key="10">
    <source>
        <dbReference type="HAMAP-Rule" id="MF_01463"/>
    </source>
</evidence>
<keyword evidence="4" id="KW-0997">Cell inner membrane</keyword>
<feature type="domain" description="Protein translocase subunit SecDF P1" evidence="13">
    <location>
        <begin position="229"/>
        <end position="288"/>
    </location>
</feature>
<evidence type="ECO:0000256" key="5">
    <source>
        <dbReference type="ARBA" id="ARBA00022692"/>
    </source>
</evidence>
<dbReference type="EMBL" id="FMUN01000001">
    <property type="protein sequence ID" value="SCX84416.1"/>
    <property type="molecule type" value="Genomic_DNA"/>
</dbReference>
<dbReference type="NCBIfam" id="TIGR00916">
    <property type="entry name" value="2A0604s01"/>
    <property type="match status" value="1"/>
</dbReference>
<dbReference type="PRINTS" id="PR00702">
    <property type="entry name" value="ACRIFLAVINRP"/>
</dbReference>
<keyword evidence="16" id="KW-1185">Reference proteome</keyword>
<evidence type="ECO:0000313" key="16">
    <source>
        <dbReference type="Proteomes" id="UP000183104"/>
    </source>
</evidence>
<dbReference type="Gene3D" id="1.20.1640.10">
    <property type="entry name" value="Multidrug efflux transporter AcrB transmembrane domain"/>
    <property type="match status" value="1"/>
</dbReference>
<dbReference type="InterPro" id="IPR001036">
    <property type="entry name" value="Acrflvin-R"/>
</dbReference>
<dbReference type="InterPro" id="IPR022813">
    <property type="entry name" value="SecD/SecF_arch_bac"/>
</dbReference>
<dbReference type="GO" id="GO:0065002">
    <property type="term" value="P:intracellular protein transmembrane transport"/>
    <property type="evidence" value="ECO:0007669"/>
    <property type="project" value="UniProtKB-UniRule"/>
</dbReference>
<dbReference type="InterPro" id="IPR022646">
    <property type="entry name" value="SecD/SecF_CS"/>
</dbReference>
<dbReference type="PANTHER" id="PTHR30081:SF1">
    <property type="entry name" value="PROTEIN TRANSLOCASE SUBUNIT SECD"/>
    <property type="match status" value="1"/>
</dbReference>
<evidence type="ECO:0000256" key="8">
    <source>
        <dbReference type="ARBA" id="ARBA00023010"/>
    </source>
</evidence>
<feature type="transmembrane region" description="Helical" evidence="10">
    <location>
        <begin position="463"/>
        <end position="483"/>
    </location>
</feature>
<dbReference type="InterPro" id="IPR048631">
    <property type="entry name" value="SecD_1st"/>
</dbReference>
<evidence type="ECO:0000256" key="4">
    <source>
        <dbReference type="ARBA" id="ARBA00022519"/>
    </source>
</evidence>
<organism evidence="15 16">
    <name type="scientific">Thiohalorhabdus denitrificans</name>
    <dbReference type="NCBI Taxonomy" id="381306"/>
    <lineage>
        <taxon>Bacteria</taxon>
        <taxon>Pseudomonadati</taxon>
        <taxon>Pseudomonadota</taxon>
        <taxon>Gammaproteobacteria</taxon>
        <taxon>Thiohalorhabdales</taxon>
        <taxon>Thiohalorhabdaceae</taxon>
        <taxon>Thiohalorhabdus</taxon>
    </lineage>
</organism>
<dbReference type="InterPro" id="IPR055344">
    <property type="entry name" value="SecD_SecF_C_bact"/>
</dbReference>
<dbReference type="Pfam" id="PF21760">
    <property type="entry name" value="SecD_1st"/>
    <property type="match status" value="1"/>
</dbReference>
<keyword evidence="5 10" id="KW-0812">Transmembrane</keyword>
<feature type="domain" description="SecD export protein N-terminal TM" evidence="12">
    <location>
        <begin position="1"/>
        <end position="97"/>
    </location>
</feature>
<dbReference type="OrthoDB" id="9805019at2"/>
<dbReference type="Proteomes" id="UP000183104">
    <property type="component" value="Unassembled WGS sequence"/>
</dbReference>
<dbReference type="Pfam" id="PF07549">
    <property type="entry name" value="Sec_GG"/>
    <property type="match status" value="1"/>
</dbReference>
<proteinExistence type="inferred from homology"/>
<accession>A0A0P9CB72</accession>